<dbReference type="AlphaFoldDB" id="A0A2L2TH32"/>
<dbReference type="EMBL" id="LN649229">
    <property type="protein sequence ID" value="CEI64721.1"/>
    <property type="molecule type" value="Genomic_DNA"/>
</dbReference>
<evidence type="ECO:0000313" key="1">
    <source>
        <dbReference type="EMBL" id="CEI64721.1"/>
    </source>
</evidence>
<dbReference type="Proteomes" id="UP000245910">
    <property type="component" value="Chromosome I"/>
</dbReference>
<proteinExistence type="predicted"/>
<name>A0A2L2TH32_9HYPO</name>
<organism evidence="1 2">
    <name type="scientific">Fusarium venenatum</name>
    <dbReference type="NCBI Taxonomy" id="56646"/>
    <lineage>
        <taxon>Eukaryota</taxon>
        <taxon>Fungi</taxon>
        <taxon>Dikarya</taxon>
        <taxon>Ascomycota</taxon>
        <taxon>Pezizomycotina</taxon>
        <taxon>Sordariomycetes</taxon>
        <taxon>Hypocreomycetidae</taxon>
        <taxon>Hypocreales</taxon>
        <taxon>Nectriaceae</taxon>
        <taxon>Fusarium</taxon>
    </lineage>
</organism>
<sequence length="172" mass="19245">MTTQVFRAAIIQTPQRDKDLLSVKADGSEDLYRQSGDPCNVTIGGVMLEKTSAEHDEAALAVYKALKDADTRRCPLHSPSHTITVEEFCQTEQDKEETNSEGYKARVLMAHDQECAFSTLFEDRRQGIIRFLLLLAFAYVLDEPVGGAMKLTMYQESQLKLALLRAGCASYF</sequence>
<protein>
    <submittedName>
        <fullName evidence="1">Uncharacterized protein</fullName>
    </submittedName>
</protein>
<keyword evidence="2" id="KW-1185">Reference proteome</keyword>
<evidence type="ECO:0000313" key="2">
    <source>
        <dbReference type="Proteomes" id="UP000245910"/>
    </source>
</evidence>
<reference evidence="2" key="1">
    <citation type="submission" date="2014-10" db="EMBL/GenBank/DDBJ databases">
        <authorList>
            <person name="King R."/>
        </authorList>
    </citation>
    <scope>NUCLEOTIDE SEQUENCE [LARGE SCALE GENOMIC DNA]</scope>
    <source>
        <strain evidence="2">A3/5</strain>
    </source>
</reference>
<accession>A0A2L2TH32</accession>